<sequence length="89" mass="9918">MVYPLDTRGGSTIITAISNGTIAHKKSHNIGLRPFLLAIMPPTMPAIVSRITYLSNGILYFVTPLESPHVWRGKSFFLSNGVYDYSFRT</sequence>
<accession>A0A1F7SJM8</accession>
<dbReference type="EMBL" id="MGDI01000018">
    <property type="protein sequence ID" value="OGL53983.1"/>
    <property type="molecule type" value="Genomic_DNA"/>
</dbReference>
<name>A0A1F7SJM8_9BACT</name>
<dbReference type="AlphaFoldDB" id="A0A1F7SJM8"/>
<dbReference type="Proteomes" id="UP000178082">
    <property type="component" value="Unassembled WGS sequence"/>
</dbReference>
<reference evidence="1 2" key="1">
    <citation type="journal article" date="2016" name="Nat. Commun.">
        <title>Thousands of microbial genomes shed light on interconnected biogeochemical processes in an aquifer system.</title>
        <authorList>
            <person name="Anantharaman K."/>
            <person name="Brown C.T."/>
            <person name="Hug L.A."/>
            <person name="Sharon I."/>
            <person name="Castelle C.J."/>
            <person name="Probst A.J."/>
            <person name="Thomas B.C."/>
            <person name="Singh A."/>
            <person name="Wilkins M.J."/>
            <person name="Karaoz U."/>
            <person name="Brodie E.L."/>
            <person name="Williams K.H."/>
            <person name="Hubbard S.S."/>
            <person name="Banfield J.F."/>
        </authorList>
    </citation>
    <scope>NUCLEOTIDE SEQUENCE [LARGE SCALE GENOMIC DNA]</scope>
</reference>
<evidence type="ECO:0000313" key="1">
    <source>
        <dbReference type="EMBL" id="OGL53983.1"/>
    </source>
</evidence>
<evidence type="ECO:0000313" key="2">
    <source>
        <dbReference type="Proteomes" id="UP000178082"/>
    </source>
</evidence>
<proteinExistence type="predicted"/>
<protein>
    <submittedName>
        <fullName evidence="1">Uncharacterized protein</fullName>
    </submittedName>
</protein>
<organism evidence="1 2">
    <name type="scientific">Candidatus Schekmanbacteria bacterium RIFCSPLOWO2_12_FULL_38_15</name>
    <dbReference type="NCBI Taxonomy" id="1817883"/>
    <lineage>
        <taxon>Bacteria</taxon>
        <taxon>Candidatus Schekmaniibacteriota</taxon>
    </lineage>
</organism>
<gene>
    <name evidence="1" type="ORF">A3G31_09460</name>
</gene>
<comment type="caution">
    <text evidence="1">The sequence shown here is derived from an EMBL/GenBank/DDBJ whole genome shotgun (WGS) entry which is preliminary data.</text>
</comment>